<organism evidence="1 2">
    <name type="scientific">Halalkalibacter suaedae</name>
    <dbReference type="NCBI Taxonomy" id="2822140"/>
    <lineage>
        <taxon>Bacteria</taxon>
        <taxon>Bacillati</taxon>
        <taxon>Bacillota</taxon>
        <taxon>Bacilli</taxon>
        <taxon>Bacillales</taxon>
        <taxon>Bacillaceae</taxon>
        <taxon>Halalkalibacter</taxon>
    </lineage>
</organism>
<accession>A0A940WQX8</accession>
<dbReference type="EMBL" id="JAGKSQ010000002">
    <property type="protein sequence ID" value="MBP3950701.1"/>
    <property type="molecule type" value="Genomic_DNA"/>
</dbReference>
<name>A0A940WQX8_9BACI</name>
<keyword evidence="1" id="KW-0808">Transferase</keyword>
<dbReference type="GO" id="GO:0008168">
    <property type="term" value="F:methyltransferase activity"/>
    <property type="evidence" value="ECO:0007669"/>
    <property type="project" value="UniProtKB-KW"/>
</dbReference>
<dbReference type="AlphaFoldDB" id="A0A940WQX8"/>
<proteinExistence type="predicted"/>
<comment type="caution">
    <text evidence="1">The sequence shown here is derived from an EMBL/GenBank/DDBJ whole genome shotgun (WGS) entry which is preliminary data.</text>
</comment>
<gene>
    <name evidence="1" type="ORF">J7W16_06105</name>
</gene>
<keyword evidence="1" id="KW-0489">Methyltransferase</keyword>
<evidence type="ECO:0000313" key="2">
    <source>
        <dbReference type="Proteomes" id="UP000678228"/>
    </source>
</evidence>
<keyword evidence="2" id="KW-1185">Reference proteome</keyword>
<sequence length="123" mass="14537">MWKSVNGKLVHTTDHNRVKFRTRISAALLEQLDTLAKEHHTFPNYLLESGLENLLLNGTISYNKELRPKDRIHYKTTYDTALLANVKEFAKQNKLFINDVIEYSVNFIDFDNLKLRSHKYRIE</sequence>
<dbReference type="RefSeq" id="WP_210596384.1">
    <property type="nucleotide sequence ID" value="NZ_JAGKSQ010000002.1"/>
</dbReference>
<dbReference type="Proteomes" id="UP000678228">
    <property type="component" value="Unassembled WGS sequence"/>
</dbReference>
<dbReference type="GO" id="GO:0032259">
    <property type="term" value="P:methylation"/>
    <property type="evidence" value="ECO:0007669"/>
    <property type="project" value="UniProtKB-KW"/>
</dbReference>
<reference evidence="1" key="1">
    <citation type="submission" date="2021-03" db="EMBL/GenBank/DDBJ databases">
        <title>Bacillus suaedae sp. nov., isolated from Suaeda aralocaspica.</title>
        <authorList>
            <person name="Lei R.F.R."/>
        </authorList>
    </citation>
    <scope>NUCLEOTIDE SEQUENCE</scope>
    <source>
        <strain evidence="1">YZJH907-2</strain>
    </source>
</reference>
<evidence type="ECO:0000313" key="1">
    <source>
        <dbReference type="EMBL" id="MBP3950701.1"/>
    </source>
</evidence>
<protein>
    <submittedName>
        <fullName evidence="1">rRNA methyltransferase</fullName>
    </submittedName>
</protein>